<dbReference type="EMBL" id="ASPP01038963">
    <property type="protein sequence ID" value="ETO01195.1"/>
    <property type="molecule type" value="Genomic_DNA"/>
</dbReference>
<keyword evidence="2" id="KW-0863">Zinc-finger</keyword>
<dbReference type="Gene3D" id="3.30.40.10">
    <property type="entry name" value="Zinc/RING finger domain, C3HC4 (zinc finger)"/>
    <property type="match status" value="1"/>
</dbReference>
<keyword evidence="6" id="KW-1185">Reference proteome</keyword>
<dbReference type="InterPro" id="IPR013083">
    <property type="entry name" value="Znf_RING/FYVE/PHD"/>
</dbReference>
<reference evidence="5 6" key="1">
    <citation type="journal article" date="2013" name="Curr. Biol.">
        <title>The Genome of the Foraminiferan Reticulomyxa filosa.</title>
        <authorList>
            <person name="Glockner G."/>
            <person name="Hulsmann N."/>
            <person name="Schleicher M."/>
            <person name="Noegel A.A."/>
            <person name="Eichinger L."/>
            <person name="Gallinger C."/>
            <person name="Pawlowski J."/>
            <person name="Sierra R."/>
            <person name="Euteneuer U."/>
            <person name="Pillet L."/>
            <person name="Moustafa A."/>
            <person name="Platzer M."/>
            <person name="Groth M."/>
            <person name="Szafranski K."/>
            <person name="Schliwa M."/>
        </authorList>
    </citation>
    <scope>NUCLEOTIDE SEQUENCE [LARGE SCALE GENOMIC DNA]</scope>
</reference>
<keyword evidence="3" id="KW-0862">Zinc</keyword>
<name>X6LKD5_RETFI</name>
<proteinExistence type="predicted"/>
<evidence type="ECO:0000256" key="1">
    <source>
        <dbReference type="ARBA" id="ARBA00022723"/>
    </source>
</evidence>
<evidence type="ECO:0000313" key="6">
    <source>
        <dbReference type="Proteomes" id="UP000023152"/>
    </source>
</evidence>
<dbReference type="Pfam" id="PF02176">
    <property type="entry name" value="zf-TRAF"/>
    <property type="match status" value="1"/>
</dbReference>
<sequence>MGTFFLAVDCNSTFRAFQFSLFKLCGVQFFYFINQTKNANVKHLFCCFLFLMSRPVELLNYLSCENNQIISMRNNNEIYVLSFFIFKSENNFVSDFSQETGKNQKDFERKEMSTLEKKKSKDSAKMELKSVFEQQSCFDKNWILQLNQQKDINDVICLICKQVANNPMEINCIEHKDVDESLIVGENCLKQFLSKNPNSCPVEHHNNCLYSQNRLAKRYIGELNVMCPRQFEQGNKEKEESECMNCDFKGNMKQLDDHLKNYCCLQVIKCWFESFGCYHKCFKSMMQDHLTSNMQLHFNLVIRSVEALKQKIQKYQ</sequence>
<organism evidence="5 6">
    <name type="scientific">Reticulomyxa filosa</name>
    <dbReference type="NCBI Taxonomy" id="46433"/>
    <lineage>
        <taxon>Eukaryota</taxon>
        <taxon>Sar</taxon>
        <taxon>Rhizaria</taxon>
        <taxon>Retaria</taxon>
        <taxon>Foraminifera</taxon>
        <taxon>Monothalamids</taxon>
        <taxon>Reticulomyxidae</taxon>
        <taxon>Reticulomyxa</taxon>
    </lineage>
</organism>
<dbReference type="InterPro" id="IPR001293">
    <property type="entry name" value="Znf_TRAF"/>
</dbReference>
<feature type="domain" description="TRAF-type" evidence="4">
    <location>
        <begin position="242"/>
        <end position="289"/>
    </location>
</feature>
<keyword evidence="1" id="KW-0479">Metal-binding</keyword>
<gene>
    <name evidence="5" type="ORF">RFI_36245</name>
</gene>
<protein>
    <recommendedName>
        <fullName evidence="4">TRAF-type domain-containing protein</fullName>
    </recommendedName>
</protein>
<dbReference type="Proteomes" id="UP000023152">
    <property type="component" value="Unassembled WGS sequence"/>
</dbReference>
<evidence type="ECO:0000259" key="4">
    <source>
        <dbReference type="Pfam" id="PF02176"/>
    </source>
</evidence>
<dbReference type="GO" id="GO:0008270">
    <property type="term" value="F:zinc ion binding"/>
    <property type="evidence" value="ECO:0007669"/>
    <property type="project" value="UniProtKB-KW"/>
</dbReference>
<accession>X6LKD5</accession>
<feature type="non-terminal residue" evidence="5">
    <location>
        <position position="316"/>
    </location>
</feature>
<comment type="caution">
    <text evidence="5">The sequence shown here is derived from an EMBL/GenBank/DDBJ whole genome shotgun (WGS) entry which is preliminary data.</text>
</comment>
<dbReference type="AlphaFoldDB" id="X6LKD5"/>
<evidence type="ECO:0000313" key="5">
    <source>
        <dbReference type="EMBL" id="ETO01195.1"/>
    </source>
</evidence>
<evidence type="ECO:0000256" key="2">
    <source>
        <dbReference type="ARBA" id="ARBA00022771"/>
    </source>
</evidence>
<evidence type="ECO:0000256" key="3">
    <source>
        <dbReference type="ARBA" id="ARBA00022833"/>
    </source>
</evidence>